<dbReference type="PANTHER" id="PTHR45825">
    <property type="entry name" value="GRANULE-BOUND STARCH SYNTHASE 1, CHLOROPLASTIC/AMYLOPLASTIC"/>
    <property type="match status" value="1"/>
</dbReference>
<dbReference type="SUPFAM" id="SSF53756">
    <property type="entry name" value="UDP-Glycosyltransferase/glycogen phosphorylase"/>
    <property type="match status" value="2"/>
</dbReference>
<gene>
    <name evidence="7" type="ORF">OEZ85_010119</name>
</gene>
<feature type="domain" description="Starch synthase catalytic" evidence="6">
    <location>
        <begin position="532"/>
        <end position="589"/>
    </location>
</feature>
<keyword evidence="8" id="KW-1185">Reference proteome</keyword>
<dbReference type="InterPro" id="IPR013534">
    <property type="entry name" value="Starch_synth_cat_dom"/>
</dbReference>
<keyword evidence="3" id="KW-0808">Transferase</keyword>
<feature type="region of interest" description="Disordered" evidence="5">
    <location>
        <begin position="589"/>
        <end position="616"/>
    </location>
</feature>
<feature type="compositionally biased region" description="Low complexity" evidence="5">
    <location>
        <begin position="169"/>
        <end position="182"/>
    </location>
</feature>
<dbReference type="Gene3D" id="3.40.50.2000">
    <property type="entry name" value="Glycogen Phosphorylase B"/>
    <property type="match status" value="3"/>
</dbReference>
<feature type="domain" description="Starch synthase catalytic" evidence="6">
    <location>
        <begin position="52"/>
        <end position="101"/>
    </location>
</feature>
<proteinExistence type="predicted"/>
<comment type="pathway">
    <text evidence="1">Glycan biosynthesis; starch biosynthesis.</text>
</comment>
<organism evidence="7 8">
    <name type="scientific">Tetradesmus obliquus</name>
    <name type="common">Green alga</name>
    <name type="synonym">Acutodesmus obliquus</name>
    <dbReference type="NCBI Taxonomy" id="3088"/>
    <lineage>
        <taxon>Eukaryota</taxon>
        <taxon>Viridiplantae</taxon>
        <taxon>Chlorophyta</taxon>
        <taxon>core chlorophytes</taxon>
        <taxon>Chlorophyceae</taxon>
        <taxon>CS clade</taxon>
        <taxon>Sphaeropleales</taxon>
        <taxon>Scenedesmaceae</taxon>
        <taxon>Tetradesmus</taxon>
    </lineage>
</organism>
<protein>
    <recommendedName>
        <fullName evidence="6">Starch synthase catalytic domain-containing protein</fullName>
    </recommendedName>
</protein>
<feature type="region of interest" description="Disordered" evidence="5">
    <location>
        <begin position="128"/>
        <end position="208"/>
    </location>
</feature>
<name>A0ABY8TLP0_TETOB</name>
<accession>A0ABY8TLP0</accession>
<reference evidence="7 8" key="1">
    <citation type="submission" date="2023-05" db="EMBL/GenBank/DDBJ databases">
        <title>A 100% complete, gapless, phased diploid assembly of the Scenedesmus obliquus UTEX 3031 genome.</title>
        <authorList>
            <person name="Biondi T.C."/>
            <person name="Hanschen E.R."/>
            <person name="Kwon T."/>
            <person name="Eng W."/>
            <person name="Kruse C.P.S."/>
            <person name="Koehler S.I."/>
            <person name="Kunde Y."/>
            <person name="Gleasner C.D."/>
            <person name="You Mak K.T."/>
            <person name="Polle J."/>
            <person name="Hovde B.T."/>
            <person name="Starkenburg S.R."/>
        </authorList>
    </citation>
    <scope>NUCLEOTIDE SEQUENCE [LARGE SCALE GENOMIC DNA]</scope>
    <source>
        <strain evidence="7 8">DOE0152z</strain>
    </source>
</reference>
<evidence type="ECO:0000259" key="6">
    <source>
        <dbReference type="Pfam" id="PF08323"/>
    </source>
</evidence>
<evidence type="ECO:0000313" key="8">
    <source>
        <dbReference type="Proteomes" id="UP001244341"/>
    </source>
</evidence>
<evidence type="ECO:0000256" key="5">
    <source>
        <dbReference type="SAM" id="MobiDB-lite"/>
    </source>
</evidence>
<evidence type="ECO:0000256" key="1">
    <source>
        <dbReference type="ARBA" id="ARBA00004727"/>
    </source>
</evidence>
<evidence type="ECO:0000256" key="3">
    <source>
        <dbReference type="ARBA" id="ARBA00022679"/>
    </source>
</evidence>
<dbReference type="PANTHER" id="PTHR45825:SF2">
    <property type="entry name" value="STARCH SYNTHASE 2, CHLOROPLASTIC_AMYLOPLASTIC"/>
    <property type="match status" value="1"/>
</dbReference>
<sequence length="926" mass="95078">MNSTAVNGSLSSCRGKWLNRSTQIVLLQRCVRVQRSQLARHRVRSAAASQLQVVFVTTEVAPWSKVGGLGDVMAALPAALAARGHRVMTVSPMYSNYSDVRDTGVRAPVQMPLDTAAAAAAAEQQQQLKQLQAERRQLQQQQQLLGPPDAPGWRRASSVYSSMDEAGDADQAAPAAVARSAAVYSSMDEASEEEEAVEPAAAPAGENSSDAMDGNYVHYYMCTSCGVDRVFVDHPLYHGGSDRGSGTPWTSAVGQLQQLLQQEQELGEAIEELLAAARLQQQQQQQEVAVVSIGSSSGDLGPAAAAAAAASGGSRTLVQVGSGPGRPGSPLALSHKQELALLQQLVGRQLAGSKVALAVHNFGYQGGFTGRRHFERLGLPRRLLPSFAAPVALAAKAASAVGRQVGSKVAAAAAGAASAVGSQLAALGEALQRLGSPMQAGGANGSSGSSYGLLASMQEMLVQASVQAAEQQAGLEQQEQQQGLEQQEQRQGLEQQEQQQQQESVAVCEGAAGEAQDGAVAGGSSVAQQQRYYHHLLHTQQLPDEVLQPGARPASPDSLQLNWLAAGLSTSDAAITVSPNYAQEMLLEESRPAKHSSSNSSNGSGRPGSPSGASPGLAALLASRQLRGIMNGLDTAFWDPAADPLLPAAVRYSAATVGPGKAAAKALLQRRLGLAPDPSVPLFGFVGRLTYQKGVDVILAALPQLMAMQQRQTGAAGAQQSAAGSSAASAPPAGTSRAGPGLQLVLLGAGEPWMEAVLGQLGGRYPGAAAGVPAFNEPLAHLLLAGADFLLVPSRYEPCGLVALAGLRYGAVPLAAATGGLADIVSPAVGYSLASAGPEGDTAGFRRGVADLAAAMSAAAADYGTPAHEARRAAAMAADVSWEAPCSAWEQLLLQLADQPAAVAVARVTEGQRVGRQGSPEGVDAA</sequence>
<feature type="region of interest" description="Disordered" evidence="5">
    <location>
        <begin position="717"/>
        <end position="736"/>
    </location>
</feature>
<keyword evidence="4" id="KW-0750">Starch biosynthesis</keyword>
<evidence type="ECO:0000256" key="4">
    <source>
        <dbReference type="ARBA" id="ARBA00022922"/>
    </source>
</evidence>
<evidence type="ECO:0000256" key="2">
    <source>
        <dbReference type="ARBA" id="ARBA00022676"/>
    </source>
</evidence>
<dbReference type="EMBL" id="CP126209">
    <property type="protein sequence ID" value="WIA09905.1"/>
    <property type="molecule type" value="Genomic_DNA"/>
</dbReference>
<feature type="compositionally biased region" description="Low complexity" evidence="5">
    <location>
        <begin position="596"/>
        <end position="616"/>
    </location>
</feature>
<evidence type="ECO:0000313" key="7">
    <source>
        <dbReference type="EMBL" id="WIA09905.1"/>
    </source>
</evidence>
<dbReference type="Proteomes" id="UP001244341">
    <property type="component" value="Chromosome 2b"/>
</dbReference>
<dbReference type="Pfam" id="PF08323">
    <property type="entry name" value="Glyco_transf_5"/>
    <property type="match status" value="2"/>
</dbReference>
<feature type="region of interest" description="Disordered" evidence="5">
    <location>
        <begin position="477"/>
        <end position="498"/>
    </location>
</feature>
<keyword evidence="2" id="KW-0328">Glycosyltransferase</keyword>